<accession>A0A9N8L334</accession>
<evidence type="ECO:0000313" key="2">
    <source>
        <dbReference type="Proteomes" id="UP001154114"/>
    </source>
</evidence>
<dbReference type="Proteomes" id="UP001154114">
    <property type="component" value="Chromosome 15"/>
</dbReference>
<sequence>MPWWYQHVCTGSTSSSAIDGMSELDEIVTTADHFVTPTPLIPIPNNADWSEQFVLNVHGGSVFPCGDGVRVLFQYPECVLEGADRVRVFGRDSDRLRYVAERRVRRGQHTASFDCRLFSERYPEYCFVYVSQAVTGAVADVRMDCLPTLPLSVTQTAVAEIGPDIIILKKKYFQRWWRGRLGRVVSVVGMPSACALLNAHAQPTSLL</sequence>
<proteinExistence type="predicted"/>
<dbReference type="GO" id="GO:0071944">
    <property type="term" value="C:cell periphery"/>
    <property type="evidence" value="ECO:0007669"/>
    <property type="project" value="TreeGrafter"/>
</dbReference>
<name>A0A9N8L334_CHRIL</name>
<dbReference type="PANTHER" id="PTHR16311">
    <property type="entry name" value="THROMBOSPONDIN TYPE I DOMAIN-CONTAINING 1"/>
    <property type="match status" value="1"/>
</dbReference>
<dbReference type="OrthoDB" id="446173at2759"/>
<gene>
    <name evidence="1" type="ORF">CINC_LOCUS3299</name>
</gene>
<dbReference type="EMBL" id="LR824018">
    <property type="protein sequence ID" value="CAD0201629.1"/>
    <property type="molecule type" value="Genomic_DNA"/>
</dbReference>
<organism evidence="1 2">
    <name type="scientific">Chrysodeixis includens</name>
    <name type="common">Soybean looper</name>
    <name type="synonym">Pseudoplusia includens</name>
    <dbReference type="NCBI Taxonomy" id="689277"/>
    <lineage>
        <taxon>Eukaryota</taxon>
        <taxon>Metazoa</taxon>
        <taxon>Ecdysozoa</taxon>
        <taxon>Arthropoda</taxon>
        <taxon>Hexapoda</taxon>
        <taxon>Insecta</taxon>
        <taxon>Pterygota</taxon>
        <taxon>Neoptera</taxon>
        <taxon>Endopterygota</taxon>
        <taxon>Lepidoptera</taxon>
        <taxon>Glossata</taxon>
        <taxon>Ditrysia</taxon>
        <taxon>Noctuoidea</taxon>
        <taxon>Noctuidae</taxon>
        <taxon>Plusiinae</taxon>
        <taxon>Chrysodeixis</taxon>
    </lineage>
</organism>
<dbReference type="AlphaFoldDB" id="A0A9N8L334"/>
<evidence type="ECO:0000313" key="1">
    <source>
        <dbReference type="EMBL" id="CAD0201629.1"/>
    </source>
</evidence>
<keyword evidence="2" id="KW-1185">Reference proteome</keyword>
<protein>
    <submittedName>
        <fullName evidence="1">Uncharacterized protein</fullName>
    </submittedName>
</protein>
<dbReference type="PANTHER" id="PTHR16311:SF3">
    <property type="entry name" value="THROMBOSPONDIN TYPE-1 DOMAIN-CONTAINING PROTEIN 1"/>
    <property type="match status" value="1"/>
</dbReference>
<reference evidence="1" key="1">
    <citation type="submission" date="2021-12" db="EMBL/GenBank/DDBJ databases">
        <authorList>
            <person name="King R."/>
        </authorList>
    </citation>
    <scope>NUCLEOTIDE SEQUENCE</scope>
</reference>
<dbReference type="InterPro" id="IPR038877">
    <property type="entry name" value="THSD1"/>
</dbReference>